<organism evidence="13 14">
    <name type="scientific">Carya illinoinensis</name>
    <name type="common">Pecan</name>
    <dbReference type="NCBI Taxonomy" id="32201"/>
    <lineage>
        <taxon>Eukaryota</taxon>
        <taxon>Viridiplantae</taxon>
        <taxon>Streptophyta</taxon>
        <taxon>Embryophyta</taxon>
        <taxon>Tracheophyta</taxon>
        <taxon>Spermatophyta</taxon>
        <taxon>Magnoliopsida</taxon>
        <taxon>eudicotyledons</taxon>
        <taxon>Gunneridae</taxon>
        <taxon>Pentapetalae</taxon>
        <taxon>rosids</taxon>
        <taxon>fabids</taxon>
        <taxon>Fagales</taxon>
        <taxon>Juglandaceae</taxon>
        <taxon>Carya</taxon>
    </lineage>
</organism>
<evidence type="ECO:0000313" key="14">
    <source>
        <dbReference type="Proteomes" id="UP000811246"/>
    </source>
</evidence>
<evidence type="ECO:0000259" key="11">
    <source>
        <dbReference type="PROSITE" id="PS50054"/>
    </source>
</evidence>
<evidence type="ECO:0000256" key="4">
    <source>
        <dbReference type="ARBA" id="ARBA00022490"/>
    </source>
</evidence>
<comment type="similarity">
    <text evidence="3">Belongs to the protein-tyrosine phosphatase family. Non-receptor class dual specificity subfamily.</text>
</comment>
<dbReference type="PANTHER" id="PTHR10159:SF511">
    <property type="entry name" value="DUAL SPECIFICITY PROTEIN PHOSPHATASE 1"/>
    <property type="match status" value="1"/>
</dbReference>
<reference evidence="13" key="1">
    <citation type="submission" date="2021-01" db="EMBL/GenBank/DDBJ databases">
        <authorList>
            <person name="Lovell J.T."/>
            <person name="Bentley N."/>
            <person name="Bhattarai G."/>
            <person name="Jenkins J.W."/>
            <person name="Sreedasyam A."/>
            <person name="Alarcon Y."/>
            <person name="Bock C."/>
            <person name="Boston L."/>
            <person name="Carlson J."/>
            <person name="Cervantes K."/>
            <person name="Clermont K."/>
            <person name="Krom N."/>
            <person name="Kubenka K."/>
            <person name="Mamidi S."/>
            <person name="Mattison C."/>
            <person name="Monteros M."/>
            <person name="Pisani C."/>
            <person name="Plott C."/>
            <person name="Rajasekar S."/>
            <person name="Rhein H.S."/>
            <person name="Rohla C."/>
            <person name="Song M."/>
            <person name="Hilaire R.S."/>
            <person name="Shu S."/>
            <person name="Wells L."/>
            <person name="Wang X."/>
            <person name="Webber J."/>
            <person name="Heerema R.J."/>
            <person name="Klein P."/>
            <person name="Conner P."/>
            <person name="Grauke L."/>
            <person name="Grimwood J."/>
            <person name="Schmutz J."/>
            <person name="Randall J.J."/>
        </authorList>
    </citation>
    <scope>NUCLEOTIDE SEQUENCE</scope>
    <source>
        <tissue evidence="13">Leaf</tissue>
    </source>
</reference>
<comment type="subcellular location">
    <subcellularLocation>
        <location evidence="2">Cytoplasm</location>
    </subcellularLocation>
    <subcellularLocation>
        <location evidence="1">Nucleus</location>
    </subcellularLocation>
</comment>
<dbReference type="Pfam" id="PF00782">
    <property type="entry name" value="DSPc"/>
    <property type="match status" value="1"/>
</dbReference>
<keyword evidence="5" id="KW-0378">Hydrolase</keyword>
<evidence type="ECO:0000256" key="9">
    <source>
        <dbReference type="ARBA" id="ARBA00048336"/>
    </source>
</evidence>
<evidence type="ECO:0000256" key="5">
    <source>
        <dbReference type="ARBA" id="ARBA00022801"/>
    </source>
</evidence>
<protein>
    <recommendedName>
        <fullName evidence="15">Dual specificity protein phosphatase 1</fullName>
    </recommendedName>
</protein>
<dbReference type="InterPro" id="IPR000387">
    <property type="entry name" value="Tyr_Pase_dom"/>
</dbReference>
<feature type="domain" description="Tyrosine specific protein phosphatases" evidence="12">
    <location>
        <begin position="121"/>
        <end position="178"/>
    </location>
</feature>
<dbReference type="AlphaFoldDB" id="A0A922K4P1"/>
<dbReference type="GO" id="GO:0017017">
    <property type="term" value="F:MAP kinase tyrosine/serine/threonine phosphatase activity"/>
    <property type="evidence" value="ECO:0007669"/>
    <property type="project" value="TreeGrafter"/>
</dbReference>
<feature type="domain" description="Tyrosine-protein phosphatase" evidence="11">
    <location>
        <begin position="59"/>
        <end position="200"/>
    </location>
</feature>
<dbReference type="CDD" id="cd14498">
    <property type="entry name" value="DSP"/>
    <property type="match status" value="1"/>
</dbReference>
<dbReference type="GO" id="GO:0005737">
    <property type="term" value="C:cytoplasm"/>
    <property type="evidence" value="ECO:0007669"/>
    <property type="project" value="UniProtKB-SubCell"/>
</dbReference>
<evidence type="ECO:0000256" key="6">
    <source>
        <dbReference type="ARBA" id="ARBA00022912"/>
    </source>
</evidence>
<dbReference type="InterPro" id="IPR000340">
    <property type="entry name" value="Dual-sp_phosphatase_cat-dom"/>
</dbReference>
<dbReference type="SMART" id="SM00195">
    <property type="entry name" value="DSPc"/>
    <property type="match status" value="1"/>
</dbReference>
<accession>A0A922K4P1</accession>
<gene>
    <name evidence="13" type="ORF">I3842_02G091700</name>
</gene>
<dbReference type="PROSITE" id="PS50054">
    <property type="entry name" value="TYR_PHOSPHATASE_DUAL"/>
    <property type="match status" value="1"/>
</dbReference>
<dbReference type="GO" id="GO:0008330">
    <property type="term" value="F:protein tyrosine/threonine phosphatase activity"/>
    <property type="evidence" value="ECO:0007669"/>
    <property type="project" value="TreeGrafter"/>
</dbReference>
<keyword evidence="7" id="KW-0539">Nucleus</keyword>
<keyword evidence="4" id="KW-0963">Cytoplasm</keyword>
<dbReference type="PANTHER" id="PTHR10159">
    <property type="entry name" value="DUAL SPECIFICITY PROTEIN PHOSPHATASE"/>
    <property type="match status" value="1"/>
</dbReference>
<evidence type="ECO:0000256" key="8">
    <source>
        <dbReference type="ARBA" id="ARBA00047761"/>
    </source>
</evidence>
<comment type="catalytic activity">
    <reaction evidence="9">
        <text>O-phospho-L-threonyl-[protein] + H2O = L-threonyl-[protein] + phosphate</text>
        <dbReference type="Rhea" id="RHEA:47004"/>
        <dbReference type="Rhea" id="RHEA-COMP:11060"/>
        <dbReference type="Rhea" id="RHEA-COMP:11605"/>
        <dbReference type="ChEBI" id="CHEBI:15377"/>
        <dbReference type="ChEBI" id="CHEBI:30013"/>
        <dbReference type="ChEBI" id="CHEBI:43474"/>
        <dbReference type="ChEBI" id="CHEBI:61977"/>
        <dbReference type="EC" id="3.1.3.16"/>
    </reaction>
</comment>
<proteinExistence type="inferred from homology"/>
<dbReference type="Proteomes" id="UP000811246">
    <property type="component" value="Chromosome 2"/>
</dbReference>
<evidence type="ECO:0000256" key="7">
    <source>
        <dbReference type="ARBA" id="ARBA00023242"/>
    </source>
</evidence>
<evidence type="ECO:0000256" key="1">
    <source>
        <dbReference type="ARBA" id="ARBA00004123"/>
    </source>
</evidence>
<evidence type="ECO:0000256" key="3">
    <source>
        <dbReference type="ARBA" id="ARBA00008601"/>
    </source>
</evidence>
<comment type="catalytic activity">
    <reaction evidence="8">
        <text>O-phospho-L-seryl-[protein] + H2O = L-seryl-[protein] + phosphate</text>
        <dbReference type="Rhea" id="RHEA:20629"/>
        <dbReference type="Rhea" id="RHEA-COMP:9863"/>
        <dbReference type="Rhea" id="RHEA-COMP:11604"/>
        <dbReference type="ChEBI" id="CHEBI:15377"/>
        <dbReference type="ChEBI" id="CHEBI:29999"/>
        <dbReference type="ChEBI" id="CHEBI:43474"/>
        <dbReference type="ChEBI" id="CHEBI:83421"/>
        <dbReference type="EC" id="3.1.3.16"/>
    </reaction>
</comment>
<evidence type="ECO:0008006" key="15">
    <source>
        <dbReference type="Google" id="ProtNLM"/>
    </source>
</evidence>
<dbReference type="GO" id="GO:0005634">
    <property type="term" value="C:nucleus"/>
    <property type="evidence" value="ECO:0007669"/>
    <property type="project" value="UniProtKB-SubCell"/>
</dbReference>
<sequence length="204" mass="22886">MMGRFARKIDESLRWGGKEEEEVFKLLPAMDQFDESFKNQKGGPLQVLKVTRYVKESDTLSEIEEGLFLGSIGAAKNKTALKSLNVTHVLTVASSLPPAHPNDFLYKVINVIDRKDTDMKQYFTECFDFIDEAKRLGSGVLVHCVAGKSRSVTIVVAYLMKKHGMSLLKALEHVKSRRSKAAPNSGFVSQLREFEKSLQDSKNT</sequence>
<dbReference type="GO" id="GO:0043409">
    <property type="term" value="P:negative regulation of MAPK cascade"/>
    <property type="evidence" value="ECO:0007669"/>
    <property type="project" value="TreeGrafter"/>
</dbReference>
<keyword evidence="6" id="KW-0904">Protein phosphatase</keyword>
<dbReference type="InterPro" id="IPR020422">
    <property type="entry name" value="TYR_PHOSPHATASE_DUAL_dom"/>
</dbReference>
<evidence type="ECO:0000256" key="10">
    <source>
        <dbReference type="ARBA" id="ARBA00051722"/>
    </source>
</evidence>
<comment type="caution">
    <text evidence="13">The sequence shown here is derived from an EMBL/GenBank/DDBJ whole genome shotgun (WGS) entry which is preliminary data.</text>
</comment>
<evidence type="ECO:0000313" key="13">
    <source>
        <dbReference type="EMBL" id="KAG6726667.1"/>
    </source>
</evidence>
<dbReference type="GO" id="GO:0033550">
    <property type="term" value="F:MAP kinase tyrosine phosphatase activity"/>
    <property type="evidence" value="ECO:0007669"/>
    <property type="project" value="TreeGrafter"/>
</dbReference>
<dbReference type="EMBL" id="CM031826">
    <property type="protein sequence ID" value="KAG6726667.1"/>
    <property type="molecule type" value="Genomic_DNA"/>
</dbReference>
<dbReference type="GO" id="GO:0004722">
    <property type="term" value="F:protein serine/threonine phosphatase activity"/>
    <property type="evidence" value="ECO:0007669"/>
    <property type="project" value="UniProtKB-EC"/>
</dbReference>
<comment type="catalytic activity">
    <reaction evidence="10">
        <text>O-phospho-L-tyrosyl-[protein] + H2O = L-tyrosyl-[protein] + phosphate</text>
        <dbReference type="Rhea" id="RHEA:10684"/>
        <dbReference type="Rhea" id="RHEA-COMP:10136"/>
        <dbReference type="Rhea" id="RHEA-COMP:20101"/>
        <dbReference type="ChEBI" id="CHEBI:15377"/>
        <dbReference type="ChEBI" id="CHEBI:43474"/>
        <dbReference type="ChEBI" id="CHEBI:46858"/>
        <dbReference type="ChEBI" id="CHEBI:61978"/>
        <dbReference type="EC" id="3.1.3.48"/>
    </reaction>
</comment>
<name>A0A922K4P1_CARIL</name>
<evidence type="ECO:0000259" key="12">
    <source>
        <dbReference type="PROSITE" id="PS50056"/>
    </source>
</evidence>
<dbReference type="FunFam" id="3.90.190.10:FF:000056">
    <property type="entry name" value="Dual specificity phosphatase 12"/>
    <property type="match status" value="1"/>
</dbReference>
<dbReference type="PROSITE" id="PS50056">
    <property type="entry name" value="TYR_PHOSPHATASE_2"/>
    <property type="match status" value="1"/>
</dbReference>
<evidence type="ECO:0000256" key="2">
    <source>
        <dbReference type="ARBA" id="ARBA00004496"/>
    </source>
</evidence>